<name>A0ABT3Z4Z2_9HYPH</name>
<feature type="transmembrane region" description="Helical" evidence="1">
    <location>
        <begin position="174"/>
        <end position="198"/>
    </location>
</feature>
<evidence type="ECO:0000313" key="2">
    <source>
        <dbReference type="EMBL" id="MCY0146376.1"/>
    </source>
</evidence>
<feature type="transmembrane region" description="Helical" evidence="1">
    <location>
        <begin position="117"/>
        <end position="139"/>
    </location>
</feature>
<dbReference type="InterPro" id="IPR018710">
    <property type="entry name" value="DUF2232"/>
</dbReference>
<keyword evidence="1" id="KW-0812">Transmembrane</keyword>
<sequence length="322" mass="33238">MTQQSTSLLVGLLAGVSAALLLVSAGYTSGLSFLMFATAALPILIAGLGWSNLASIVAVATAMAIVGLATTPEAALVTAVTTLAPAAWIAHLSNLGRPAEELGGPEGAVAWYPLSDILLSISSVVCTGLFAVGLAMGYGEDFIGELVDMFVEALKLNNAEYQPTATGIAEMKRFFLFALPAIQAAIWVLILLAGWYVASAIVRLSGRSRRPKDDLPTQLRMPSMGAVGLGAGVVLSFVPGVAALVGWTIIGAFGIGFVAAGFAIAHKRTRGKPARGLLLWMAYLSTVVFTLPLGFFLFLGLFDTARTLTVTGGPGPGPDSNP</sequence>
<protein>
    <submittedName>
        <fullName evidence="2">DUF2232 domain-containing protein</fullName>
    </submittedName>
</protein>
<feature type="transmembrane region" description="Helical" evidence="1">
    <location>
        <begin position="219"/>
        <end position="238"/>
    </location>
</feature>
<keyword evidence="1" id="KW-0472">Membrane</keyword>
<dbReference type="Proteomes" id="UP001073227">
    <property type="component" value="Unassembled WGS sequence"/>
</dbReference>
<organism evidence="2 3">
    <name type="scientific">Hoeflea algicola</name>
    <dbReference type="NCBI Taxonomy" id="2983763"/>
    <lineage>
        <taxon>Bacteria</taxon>
        <taxon>Pseudomonadati</taxon>
        <taxon>Pseudomonadota</taxon>
        <taxon>Alphaproteobacteria</taxon>
        <taxon>Hyphomicrobiales</taxon>
        <taxon>Rhizobiaceae</taxon>
        <taxon>Hoeflea</taxon>
    </lineage>
</organism>
<feature type="transmembrane region" description="Helical" evidence="1">
    <location>
        <begin position="244"/>
        <end position="265"/>
    </location>
</feature>
<reference evidence="2" key="1">
    <citation type="submission" date="2022-10" db="EMBL/GenBank/DDBJ databases">
        <title>Hoeflea sp. G2-23, isolated from marine algae.</title>
        <authorList>
            <person name="Kristyanto S."/>
            <person name="Kim J.M."/>
            <person name="Jeon C.O."/>
        </authorList>
    </citation>
    <scope>NUCLEOTIDE SEQUENCE</scope>
    <source>
        <strain evidence="2">G2-23</strain>
    </source>
</reference>
<dbReference type="EMBL" id="JAOVZR010000001">
    <property type="protein sequence ID" value="MCY0146376.1"/>
    <property type="molecule type" value="Genomic_DNA"/>
</dbReference>
<accession>A0ABT3Z4Z2</accession>
<proteinExistence type="predicted"/>
<dbReference type="Pfam" id="PF09991">
    <property type="entry name" value="DUF2232"/>
    <property type="match status" value="1"/>
</dbReference>
<comment type="caution">
    <text evidence="2">The sequence shown here is derived from an EMBL/GenBank/DDBJ whole genome shotgun (WGS) entry which is preliminary data.</text>
</comment>
<feature type="transmembrane region" description="Helical" evidence="1">
    <location>
        <begin position="6"/>
        <end position="27"/>
    </location>
</feature>
<dbReference type="RefSeq" id="WP_267652052.1">
    <property type="nucleotide sequence ID" value="NZ_JAOVZR010000001.1"/>
</dbReference>
<feature type="transmembrane region" description="Helical" evidence="1">
    <location>
        <begin position="277"/>
        <end position="302"/>
    </location>
</feature>
<gene>
    <name evidence="2" type="ORF">OEG84_01245</name>
</gene>
<keyword evidence="3" id="KW-1185">Reference proteome</keyword>
<evidence type="ECO:0000313" key="3">
    <source>
        <dbReference type="Proteomes" id="UP001073227"/>
    </source>
</evidence>
<keyword evidence="1" id="KW-1133">Transmembrane helix</keyword>
<evidence type="ECO:0000256" key="1">
    <source>
        <dbReference type="SAM" id="Phobius"/>
    </source>
</evidence>
<feature type="transmembrane region" description="Helical" evidence="1">
    <location>
        <begin position="39"/>
        <end position="68"/>
    </location>
</feature>